<dbReference type="AlphaFoldDB" id="W8T7P1"/>
<feature type="transmembrane region" description="Helical" evidence="7">
    <location>
        <begin position="108"/>
        <end position="128"/>
    </location>
</feature>
<organism evidence="8 9">
    <name type="scientific">Peptoclostridium acidaminophilum DSM 3953</name>
    <dbReference type="NCBI Taxonomy" id="1286171"/>
    <lineage>
        <taxon>Bacteria</taxon>
        <taxon>Bacillati</taxon>
        <taxon>Bacillota</taxon>
        <taxon>Clostridia</taxon>
        <taxon>Peptostreptococcales</taxon>
        <taxon>Peptoclostridiaceae</taxon>
        <taxon>Peptoclostridium</taxon>
    </lineage>
</organism>
<comment type="subcellular location">
    <subcellularLocation>
        <location evidence="1">Cell membrane</location>
        <topology evidence="1">Multi-pass membrane protein</topology>
    </subcellularLocation>
</comment>
<dbReference type="PANTHER" id="PTHR43663:SF2">
    <property type="entry name" value="CHROMATE TRANSPORT PROTEIN-RELATED"/>
    <property type="match status" value="1"/>
</dbReference>
<gene>
    <name evidence="8" type="primary">chrA1</name>
    <name evidence="8" type="ORF">EAL2_c16250</name>
</gene>
<dbReference type="KEGG" id="eac:EAL2_c16250"/>
<name>W8T7P1_PEPAC</name>
<evidence type="ECO:0000256" key="7">
    <source>
        <dbReference type="SAM" id="Phobius"/>
    </source>
</evidence>
<evidence type="ECO:0000256" key="5">
    <source>
        <dbReference type="ARBA" id="ARBA00022989"/>
    </source>
</evidence>
<protein>
    <submittedName>
        <fullName evidence="8">Chromate transporter ChrA</fullName>
    </submittedName>
</protein>
<dbReference type="PANTHER" id="PTHR43663">
    <property type="entry name" value="CHROMATE TRANSPORT PROTEIN-RELATED"/>
    <property type="match status" value="1"/>
</dbReference>
<evidence type="ECO:0000256" key="6">
    <source>
        <dbReference type="ARBA" id="ARBA00023136"/>
    </source>
</evidence>
<dbReference type="PATRIC" id="fig|1286171.3.peg.1576"/>
<keyword evidence="3" id="KW-1003">Cell membrane</keyword>
<dbReference type="OrthoDB" id="9788907at2"/>
<dbReference type="GO" id="GO:0015109">
    <property type="term" value="F:chromate transmembrane transporter activity"/>
    <property type="evidence" value="ECO:0007669"/>
    <property type="project" value="InterPro"/>
</dbReference>
<feature type="transmembrane region" description="Helical" evidence="7">
    <location>
        <begin position="45"/>
        <end position="66"/>
    </location>
</feature>
<dbReference type="Proteomes" id="UP000019591">
    <property type="component" value="Chromosome"/>
</dbReference>
<dbReference type="RefSeq" id="WP_025435894.1">
    <property type="nucleotide sequence ID" value="NZ_CP007452.1"/>
</dbReference>
<evidence type="ECO:0000256" key="3">
    <source>
        <dbReference type="ARBA" id="ARBA00022475"/>
    </source>
</evidence>
<feature type="transmembrane region" description="Helical" evidence="7">
    <location>
        <begin position="140"/>
        <end position="168"/>
    </location>
</feature>
<dbReference type="InterPro" id="IPR003370">
    <property type="entry name" value="Chromate_transpt"/>
</dbReference>
<comment type="similarity">
    <text evidence="2">Belongs to the chromate ion transporter (CHR) (TC 2.A.51) family.</text>
</comment>
<keyword evidence="9" id="KW-1185">Reference proteome</keyword>
<keyword evidence="5 7" id="KW-1133">Transmembrane helix</keyword>
<dbReference type="HOGENOM" id="CLU_018106_1_2_9"/>
<evidence type="ECO:0000313" key="9">
    <source>
        <dbReference type="Proteomes" id="UP000019591"/>
    </source>
</evidence>
<reference evidence="8 9" key="1">
    <citation type="journal article" date="2014" name="Genome Announc.">
        <title>Complete Genome Sequence of Amino Acid-Utilizing Eubacterium acidaminophilum al-2 (DSM 3953).</title>
        <authorList>
            <person name="Poehlein A."/>
            <person name="Andreesen J.R."/>
            <person name="Daniel R."/>
        </authorList>
    </citation>
    <scope>NUCLEOTIDE SEQUENCE [LARGE SCALE GENOMIC DNA]</scope>
    <source>
        <strain evidence="8 9">DSM 3953</strain>
    </source>
</reference>
<sequence length="170" mass="18659">MLKLLLSFLKIGFFTFGGGYAMIPLIEEELVKRQGIIDAHDFIDMISIAQSFPGPIAVNLSLLIGYRLYGHAGSLICCFGAVFPSFISILLLAWIYSIGKNLDMLDGFFYGVRPVMVSLLACSFIALFKKMNKSHMNIALLAASFLLVTLLDVNPIFIIVAGGVLSIWTN</sequence>
<feature type="transmembrane region" description="Helical" evidence="7">
    <location>
        <begin position="73"/>
        <end position="96"/>
    </location>
</feature>
<dbReference type="STRING" id="1286171.EAL2_c16250"/>
<keyword evidence="6 7" id="KW-0472">Membrane</keyword>
<evidence type="ECO:0000313" key="8">
    <source>
        <dbReference type="EMBL" id="AHM56920.1"/>
    </source>
</evidence>
<keyword evidence="4 7" id="KW-0812">Transmembrane</keyword>
<dbReference type="GO" id="GO:0005886">
    <property type="term" value="C:plasma membrane"/>
    <property type="evidence" value="ECO:0007669"/>
    <property type="project" value="UniProtKB-SubCell"/>
</dbReference>
<proteinExistence type="inferred from homology"/>
<dbReference type="InterPro" id="IPR052518">
    <property type="entry name" value="CHR_Transporter"/>
</dbReference>
<accession>W8T7P1</accession>
<evidence type="ECO:0000256" key="1">
    <source>
        <dbReference type="ARBA" id="ARBA00004651"/>
    </source>
</evidence>
<evidence type="ECO:0000256" key="2">
    <source>
        <dbReference type="ARBA" id="ARBA00005262"/>
    </source>
</evidence>
<dbReference type="eggNOG" id="COG2059">
    <property type="taxonomic scope" value="Bacteria"/>
</dbReference>
<evidence type="ECO:0000256" key="4">
    <source>
        <dbReference type="ARBA" id="ARBA00022692"/>
    </source>
</evidence>
<dbReference type="Pfam" id="PF02417">
    <property type="entry name" value="Chromate_transp"/>
    <property type="match status" value="1"/>
</dbReference>
<dbReference type="EMBL" id="CP007452">
    <property type="protein sequence ID" value="AHM56920.1"/>
    <property type="molecule type" value="Genomic_DNA"/>
</dbReference>